<reference evidence="3" key="1">
    <citation type="journal article" date="2013" name="Nat. Genet.">
        <title>The Capsella rubella genome and the genomic consequences of rapid mating system evolution.</title>
        <authorList>
            <person name="Slotte T."/>
            <person name="Hazzouri K.M."/>
            <person name="Agren J.A."/>
            <person name="Koenig D."/>
            <person name="Maumus F."/>
            <person name="Guo Y.L."/>
            <person name="Steige K."/>
            <person name="Platts A.E."/>
            <person name="Escobar J.S."/>
            <person name="Newman L.K."/>
            <person name="Wang W."/>
            <person name="Mandakova T."/>
            <person name="Vello E."/>
            <person name="Smith L.M."/>
            <person name="Henz S.R."/>
            <person name="Steffen J."/>
            <person name="Takuno S."/>
            <person name="Brandvain Y."/>
            <person name="Coop G."/>
            <person name="Andolfatto P."/>
            <person name="Hu T.T."/>
            <person name="Blanchette M."/>
            <person name="Clark R.M."/>
            <person name="Quesneville H."/>
            <person name="Nordborg M."/>
            <person name="Gaut B.S."/>
            <person name="Lysak M.A."/>
            <person name="Jenkins J."/>
            <person name="Grimwood J."/>
            <person name="Chapman J."/>
            <person name="Prochnik S."/>
            <person name="Shu S."/>
            <person name="Rokhsar D."/>
            <person name="Schmutz J."/>
            <person name="Weigel D."/>
            <person name="Wright S.I."/>
        </authorList>
    </citation>
    <scope>NUCLEOTIDE SEQUENCE [LARGE SCALE GENOMIC DNA]</scope>
    <source>
        <strain evidence="3">cv. Monte Gargano</strain>
    </source>
</reference>
<gene>
    <name evidence="2" type="ORF">CARUB_v10015051mg</name>
</gene>
<dbReference type="AlphaFoldDB" id="R0G866"/>
<proteinExistence type="predicted"/>
<dbReference type="Proteomes" id="UP000029121">
    <property type="component" value="Unassembled WGS sequence"/>
</dbReference>
<dbReference type="EMBL" id="KB870807">
    <property type="protein sequence ID" value="EOA31827.1"/>
    <property type="molecule type" value="Genomic_DNA"/>
</dbReference>
<keyword evidence="3" id="KW-1185">Reference proteome</keyword>
<keyword evidence="1" id="KW-1133">Transmembrane helix</keyword>
<sequence>MFQLLLSPYSTITMPDGREESVMKRTTLVANTSKLEVLTYHTCFIHVLFLVFLNQTTYQLINLAIY</sequence>
<keyword evidence="1" id="KW-0812">Transmembrane</keyword>
<evidence type="ECO:0000256" key="1">
    <source>
        <dbReference type="SAM" id="Phobius"/>
    </source>
</evidence>
<keyword evidence="1" id="KW-0472">Membrane</keyword>
<dbReference type="STRING" id="81985.R0G866"/>
<name>R0G866_9BRAS</name>
<evidence type="ECO:0000313" key="2">
    <source>
        <dbReference type="EMBL" id="EOA31827.1"/>
    </source>
</evidence>
<accession>R0G866</accession>
<evidence type="ECO:0000313" key="3">
    <source>
        <dbReference type="Proteomes" id="UP000029121"/>
    </source>
</evidence>
<protein>
    <submittedName>
        <fullName evidence="2">Uncharacterized protein</fullName>
    </submittedName>
</protein>
<organism evidence="2 3">
    <name type="scientific">Capsella rubella</name>
    <dbReference type="NCBI Taxonomy" id="81985"/>
    <lineage>
        <taxon>Eukaryota</taxon>
        <taxon>Viridiplantae</taxon>
        <taxon>Streptophyta</taxon>
        <taxon>Embryophyta</taxon>
        <taxon>Tracheophyta</taxon>
        <taxon>Spermatophyta</taxon>
        <taxon>Magnoliopsida</taxon>
        <taxon>eudicotyledons</taxon>
        <taxon>Gunneridae</taxon>
        <taxon>Pentapetalae</taxon>
        <taxon>rosids</taxon>
        <taxon>malvids</taxon>
        <taxon>Brassicales</taxon>
        <taxon>Brassicaceae</taxon>
        <taxon>Camelineae</taxon>
        <taxon>Capsella</taxon>
    </lineage>
</organism>
<feature type="transmembrane region" description="Helical" evidence="1">
    <location>
        <begin position="37"/>
        <end position="53"/>
    </location>
</feature>